<proteinExistence type="predicted"/>
<evidence type="ECO:0008006" key="2">
    <source>
        <dbReference type="Google" id="ProtNLM"/>
    </source>
</evidence>
<organism evidence="1">
    <name type="scientific">Timema poppense</name>
    <name type="common">Walking stick</name>
    <dbReference type="NCBI Taxonomy" id="170557"/>
    <lineage>
        <taxon>Eukaryota</taxon>
        <taxon>Metazoa</taxon>
        <taxon>Ecdysozoa</taxon>
        <taxon>Arthropoda</taxon>
        <taxon>Hexapoda</taxon>
        <taxon>Insecta</taxon>
        <taxon>Pterygota</taxon>
        <taxon>Neoptera</taxon>
        <taxon>Polyneoptera</taxon>
        <taxon>Phasmatodea</taxon>
        <taxon>Timematodea</taxon>
        <taxon>Timematoidea</taxon>
        <taxon>Timematidae</taxon>
        <taxon>Timema</taxon>
    </lineage>
</organism>
<protein>
    <recommendedName>
        <fullName evidence="2">Nuclease HARBI1</fullName>
    </recommendedName>
</protein>
<reference evidence="1" key="1">
    <citation type="submission" date="2020-11" db="EMBL/GenBank/DDBJ databases">
        <authorList>
            <person name="Tran Van P."/>
        </authorList>
    </citation>
    <scope>NUCLEOTIDE SEQUENCE</scope>
</reference>
<accession>A0A7R9DRU0</accession>
<dbReference type="EMBL" id="OD017267">
    <property type="protein sequence ID" value="CAD7418506.1"/>
    <property type="molecule type" value="Genomic_DNA"/>
</dbReference>
<evidence type="ECO:0000313" key="1">
    <source>
        <dbReference type="EMBL" id="CAD7418506.1"/>
    </source>
</evidence>
<dbReference type="AlphaFoldDB" id="A0A7R9DRU0"/>
<sequence length="172" mass="19912">MDAPLLLRLRILEDDFEERRDNIQRHIVFNQRENPWALAESRFIRLNKELARQLIASLEPRLPRVTRESVIPTDIKVLVALRFLATGCYQMNVAQDKVLNVSQPSVSVCISQVCDAMEGILGQWIIFPQTEEEMQRIKQRFLMLTSIYYLFGHDSQVVLMTLMCGNDLQCGS</sequence>
<gene>
    <name evidence="1" type="ORF">TPSB3V08_LOCUS12433</name>
</gene>
<name>A0A7R9DRU0_TIMPO</name>